<feature type="region of interest" description="Disordered" evidence="1">
    <location>
        <begin position="67"/>
        <end position="114"/>
    </location>
</feature>
<feature type="signal peptide" evidence="2">
    <location>
        <begin position="1"/>
        <end position="23"/>
    </location>
</feature>
<dbReference type="EMBL" id="CM016556">
    <property type="protein sequence ID" value="TKW18940.1"/>
    <property type="molecule type" value="Genomic_DNA"/>
</dbReference>
<name>A0A4U6UR90_SETVI</name>
<evidence type="ECO:0000313" key="3">
    <source>
        <dbReference type="EMBL" id="TKW18940.1"/>
    </source>
</evidence>
<feature type="chain" id="PRO_5020507010" evidence="2">
    <location>
        <begin position="24"/>
        <end position="114"/>
    </location>
</feature>
<proteinExistence type="predicted"/>
<feature type="compositionally biased region" description="Basic residues" evidence="1">
    <location>
        <begin position="105"/>
        <end position="114"/>
    </location>
</feature>
<gene>
    <name evidence="3" type="ORF">SEVIR_5G465566v2</name>
</gene>
<reference evidence="3" key="1">
    <citation type="submission" date="2019-03" db="EMBL/GenBank/DDBJ databases">
        <title>WGS assembly of Setaria viridis.</title>
        <authorList>
            <person name="Huang P."/>
            <person name="Jenkins J."/>
            <person name="Grimwood J."/>
            <person name="Barry K."/>
            <person name="Healey A."/>
            <person name="Mamidi S."/>
            <person name="Sreedasyam A."/>
            <person name="Shu S."/>
            <person name="Feldman M."/>
            <person name="Wu J."/>
            <person name="Yu Y."/>
            <person name="Chen C."/>
            <person name="Johnson J."/>
            <person name="Rokhsar D."/>
            <person name="Baxter I."/>
            <person name="Schmutz J."/>
            <person name="Brutnell T."/>
            <person name="Kellogg E."/>
        </authorList>
    </citation>
    <scope>NUCLEOTIDE SEQUENCE [LARGE SCALE GENOMIC DNA]</scope>
</reference>
<evidence type="ECO:0000313" key="4">
    <source>
        <dbReference type="Proteomes" id="UP000298652"/>
    </source>
</evidence>
<evidence type="ECO:0000256" key="2">
    <source>
        <dbReference type="SAM" id="SignalP"/>
    </source>
</evidence>
<keyword evidence="2" id="KW-0732">Signal</keyword>
<keyword evidence="4" id="KW-1185">Reference proteome</keyword>
<dbReference type="Proteomes" id="UP000298652">
    <property type="component" value="Chromosome 5"/>
</dbReference>
<organism evidence="3 4">
    <name type="scientific">Setaria viridis</name>
    <name type="common">Green bristlegrass</name>
    <name type="synonym">Setaria italica subsp. viridis</name>
    <dbReference type="NCBI Taxonomy" id="4556"/>
    <lineage>
        <taxon>Eukaryota</taxon>
        <taxon>Viridiplantae</taxon>
        <taxon>Streptophyta</taxon>
        <taxon>Embryophyta</taxon>
        <taxon>Tracheophyta</taxon>
        <taxon>Spermatophyta</taxon>
        <taxon>Magnoliopsida</taxon>
        <taxon>Liliopsida</taxon>
        <taxon>Poales</taxon>
        <taxon>Poaceae</taxon>
        <taxon>PACMAD clade</taxon>
        <taxon>Panicoideae</taxon>
        <taxon>Panicodae</taxon>
        <taxon>Paniceae</taxon>
        <taxon>Cenchrinae</taxon>
        <taxon>Setaria</taxon>
    </lineage>
</organism>
<evidence type="ECO:0000256" key="1">
    <source>
        <dbReference type="SAM" id="MobiDB-lite"/>
    </source>
</evidence>
<dbReference type="AlphaFoldDB" id="A0A4U6UR90"/>
<sequence length="114" mass="12543">MQHDPAALAWVWSLLVSCRSSSSSSVVAEARKSLRRSSYLAYIKQQLLTDVDAAKREKLLQARLRACGAPPPRPARHGPLRDQGDRIPGARRRIRAAAGVPLPRRSSRRAPGRG</sequence>
<accession>A0A4U6UR90</accession>
<dbReference type="Gramene" id="TKW18940">
    <property type="protein sequence ID" value="TKW18940"/>
    <property type="gene ID" value="SEVIR_5G465566v2"/>
</dbReference>
<protein>
    <submittedName>
        <fullName evidence="3">Uncharacterized protein</fullName>
    </submittedName>
</protein>